<name>A0ABN8YIG7_RANTA</name>
<evidence type="ECO:0000313" key="1">
    <source>
        <dbReference type="EMBL" id="CAI9159509.1"/>
    </source>
</evidence>
<dbReference type="EMBL" id="OX459955">
    <property type="protein sequence ID" value="CAI9159509.1"/>
    <property type="molecule type" value="Genomic_DNA"/>
</dbReference>
<evidence type="ECO:0000313" key="2">
    <source>
        <dbReference type="Proteomes" id="UP001176941"/>
    </source>
</evidence>
<protein>
    <submittedName>
        <fullName evidence="1">Uncharacterized protein</fullName>
    </submittedName>
</protein>
<dbReference type="Proteomes" id="UP001176941">
    <property type="component" value="Chromosome 19"/>
</dbReference>
<proteinExistence type="predicted"/>
<reference evidence="1" key="1">
    <citation type="submission" date="2023-04" db="EMBL/GenBank/DDBJ databases">
        <authorList>
            <consortium name="ELIXIR-Norway"/>
        </authorList>
    </citation>
    <scope>NUCLEOTIDE SEQUENCE [LARGE SCALE GENOMIC DNA]</scope>
</reference>
<gene>
    <name evidence="1" type="ORF">MRATA1EN1_LOCUS8471</name>
</gene>
<sequence>MPNSRSCWFESWFFQSVNYGGAPTKVLSLNSQSGPRTGISEVSETFFLTKEKHGYFPVFQLSGQEDSRGKEFGHLLRCASATLDLLPLSGVCVVADPLQ</sequence>
<organism evidence="1 2">
    <name type="scientific">Rangifer tarandus platyrhynchus</name>
    <name type="common">Svalbard reindeer</name>
    <dbReference type="NCBI Taxonomy" id="3082113"/>
    <lineage>
        <taxon>Eukaryota</taxon>
        <taxon>Metazoa</taxon>
        <taxon>Chordata</taxon>
        <taxon>Craniata</taxon>
        <taxon>Vertebrata</taxon>
        <taxon>Euteleostomi</taxon>
        <taxon>Mammalia</taxon>
        <taxon>Eutheria</taxon>
        <taxon>Laurasiatheria</taxon>
        <taxon>Artiodactyla</taxon>
        <taxon>Ruminantia</taxon>
        <taxon>Pecora</taxon>
        <taxon>Cervidae</taxon>
        <taxon>Odocoileinae</taxon>
        <taxon>Rangifer</taxon>
    </lineage>
</organism>
<accession>A0ABN8YIG7</accession>
<keyword evidence="2" id="KW-1185">Reference proteome</keyword>